<gene>
    <name evidence="2" type="ORF">FKV70_22515</name>
</gene>
<reference evidence="2 3" key="1">
    <citation type="submission" date="2019-07" db="EMBL/GenBank/DDBJ databases">
        <title>Paenibacillus ottowii sp. nov. isolated from a fermentation system processing bovine manure.</title>
        <authorList>
            <person name="Velazquez L.F."/>
            <person name="Rajbanshi S."/>
            <person name="Guan S."/>
            <person name="Hinchee M."/>
            <person name="Welsh A."/>
        </authorList>
    </citation>
    <scope>NUCLEOTIDE SEQUENCE [LARGE SCALE GENOMIC DNA]</scope>
    <source>
        <strain evidence="2 3">MS2379</strain>
    </source>
</reference>
<comment type="caution">
    <text evidence="2">The sequence shown here is derived from an EMBL/GenBank/DDBJ whole genome shotgun (WGS) entry which is preliminary data.</text>
</comment>
<dbReference type="RefSeq" id="WP_142614604.1">
    <property type="nucleotide sequence ID" value="NZ_VIJZ01000012.1"/>
</dbReference>
<keyword evidence="3" id="KW-1185">Reference proteome</keyword>
<dbReference type="EMBL" id="VIJZ01000012">
    <property type="protein sequence ID" value="TQR95494.1"/>
    <property type="molecule type" value="Genomic_DNA"/>
</dbReference>
<organism evidence="2 3">
    <name type="scientific">Paenibacillus ottowii</name>
    <dbReference type="NCBI Taxonomy" id="2315729"/>
    <lineage>
        <taxon>Bacteria</taxon>
        <taxon>Bacillati</taxon>
        <taxon>Bacillota</taxon>
        <taxon>Bacilli</taxon>
        <taxon>Bacillales</taxon>
        <taxon>Paenibacillaceae</taxon>
        <taxon>Paenibacillus</taxon>
    </lineage>
</organism>
<evidence type="ECO:0000256" key="1">
    <source>
        <dbReference type="ARBA" id="ARBA00023115"/>
    </source>
</evidence>
<evidence type="ECO:0000313" key="2">
    <source>
        <dbReference type="EMBL" id="TQR95494.1"/>
    </source>
</evidence>
<dbReference type="Pfam" id="PF01564">
    <property type="entry name" value="Spermine_synth"/>
    <property type="match status" value="1"/>
</dbReference>
<evidence type="ECO:0000313" key="3">
    <source>
        <dbReference type="Proteomes" id="UP000319219"/>
    </source>
</evidence>
<dbReference type="PANTHER" id="PTHR43317">
    <property type="entry name" value="THERMOSPERMINE SYNTHASE ACAULIS5"/>
    <property type="match status" value="1"/>
</dbReference>
<dbReference type="PANTHER" id="PTHR43317:SF1">
    <property type="entry name" value="THERMOSPERMINE SYNTHASE ACAULIS5"/>
    <property type="match status" value="1"/>
</dbReference>
<dbReference type="SUPFAM" id="SSF53335">
    <property type="entry name" value="S-adenosyl-L-methionine-dependent methyltransferases"/>
    <property type="match status" value="1"/>
</dbReference>
<dbReference type="NCBIfam" id="NF037959">
    <property type="entry name" value="MFS_SpdSyn"/>
    <property type="match status" value="1"/>
</dbReference>
<accession>A0ABY3AYN3</accession>
<dbReference type="InterPro" id="IPR029063">
    <property type="entry name" value="SAM-dependent_MTases_sf"/>
</dbReference>
<proteinExistence type="predicted"/>
<keyword evidence="1" id="KW-0620">Polyamine biosynthesis</keyword>
<dbReference type="Gene3D" id="3.40.50.150">
    <property type="entry name" value="Vaccinia Virus protein VP39"/>
    <property type="match status" value="1"/>
</dbReference>
<protein>
    <submittedName>
        <fullName evidence="2">Spermidine synthase</fullName>
    </submittedName>
</protein>
<name>A0ABY3AYN3_9BACL</name>
<sequence length="254" mass="28991">MKELNHLDVLHKKLSNNHEITVYETTELYGEKGLFRVMQFSNAAIQGAMDLNHPQRILFEYPRAIIHLMELNDPSFEDVFVIGHGIGTIASHFADKRFKIAELDAQVVEFSRTFFGYEQDNVVIGDGRCILEKEGPDAYDSIILDAFTEQGTPLHLVSLEFFKMAKEKLDSEGSLIMNLMGKSEHDHLIHAIHTTLREEFTYVTAFSLPSEGIADIQNIIMIGRDKPIRFQTRQMADFHQITLEEGHILRDADA</sequence>
<dbReference type="Proteomes" id="UP000319219">
    <property type="component" value="Unassembled WGS sequence"/>
</dbReference>